<proteinExistence type="predicted"/>
<keyword evidence="4 5" id="KW-0472">Membrane</keyword>
<evidence type="ECO:0000256" key="1">
    <source>
        <dbReference type="ARBA" id="ARBA00004141"/>
    </source>
</evidence>
<gene>
    <name evidence="6" type="ORF">NPX13_g7000</name>
</gene>
<dbReference type="AlphaFoldDB" id="A0A9W8NAU2"/>
<dbReference type="EMBL" id="JANPWZ010001315">
    <property type="protein sequence ID" value="KAJ3566800.1"/>
    <property type="molecule type" value="Genomic_DNA"/>
</dbReference>
<dbReference type="PANTHER" id="PTHR36460">
    <property type="entry name" value="UPF0132 DOMAIN PROTEIN (AFU_ORTHOLOGUE AFUA_3G10255)"/>
    <property type="match status" value="1"/>
</dbReference>
<organism evidence="6 7">
    <name type="scientific">Xylaria arbuscula</name>
    <dbReference type="NCBI Taxonomy" id="114810"/>
    <lineage>
        <taxon>Eukaryota</taxon>
        <taxon>Fungi</taxon>
        <taxon>Dikarya</taxon>
        <taxon>Ascomycota</taxon>
        <taxon>Pezizomycotina</taxon>
        <taxon>Sordariomycetes</taxon>
        <taxon>Xylariomycetidae</taxon>
        <taxon>Xylariales</taxon>
        <taxon>Xylariaceae</taxon>
        <taxon>Xylaria</taxon>
    </lineage>
</organism>
<name>A0A9W8NAU2_9PEZI</name>
<accession>A0A9W8NAU2</accession>
<keyword evidence="3 5" id="KW-1133">Transmembrane helix</keyword>
<reference evidence="6" key="1">
    <citation type="submission" date="2022-07" db="EMBL/GenBank/DDBJ databases">
        <title>Genome Sequence of Xylaria arbuscula.</title>
        <authorList>
            <person name="Buettner E."/>
        </authorList>
    </citation>
    <scope>NUCLEOTIDE SEQUENCE</scope>
    <source>
        <strain evidence="6">VT107</strain>
    </source>
</reference>
<evidence type="ECO:0000256" key="5">
    <source>
        <dbReference type="SAM" id="Phobius"/>
    </source>
</evidence>
<sequence>MREGVIGEFDTSRLDYEAVLAYVALPPLGAIILLILERGSDYVRFHAQSSLLFTVIFILHLIFSFLSWVIVIADIASIAFLAMRAYHDADALDRYEIPIFGQIASRILDDE</sequence>
<feature type="transmembrane region" description="Helical" evidence="5">
    <location>
        <begin position="51"/>
        <end position="82"/>
    </location>
</feature>
<dbReference type="PANTHER" id="PTHR36460:SF1">
    <property type="entry name" value="UPF0132 DOMAIN PROTEIN (AFU_ORTHOLOGUE AFUA_3G10255)"/>
    <property type="match status" value="1"/>
</dbReference>
<comment type="caution">
    <text evidence="6">The sequence shown here is derived from an EMBL/GenBank/DDBJ whole genome shotgun (WGS) entry which is preliminary data.</text>
</comment>
<comment type="subcellular location">
    <subcellularLocation>
        <location evidence="1">Membrane</location>
        <topology evidence="1">Multi-pass membrane protein</topology>
    </subcellularLocation>
</comment>
<feature type="transmembrane region" description="Helical" evidence="5">
    <location>
        <begin position="20"/>
        <end position="39"/>
    </location>
</feature>
<dbReference type="GO" id="GO:0016020">
    <property type="term" value="C:membrane"/>
    <property type="evidence" value="ECO:0007669"/>
    <property type="project" value="UniProtKB-SubCell"/>
</dbReference>
<protein>
    <submittedName>
        <fullName evidence="6">Uncharacterized protein</fullName>
    </submittedName>
</protein>
<evidence type="ECO:0000256" key="2">
    <source>
        <dbReference type="ARBA" id="ARBA00022692"/>
    </source>
</evidence>
<evidence type="ECO:0000313" key="7">
    <source>
        <dbReference type="Proteomes" id="UP001148614"/>
    </source>
</evidence>
<evidence type="ECO:0000256" key="3">
    <source>
        <dbReference type="ARBA" id="ARBA00022989"/>
    </source>
</evidence>
<evidence type="ECO:0000256" key="4">
    <source>
        <dbReference type="ARBA" id="ARBA00023136"/>
    </source>
</evidence>
<dbReference type="Proteomes" id="UP001148614">
    <property type="component" value="Unassembled WGS sequence"/>
</dbReference>
<keyword evidence="7" id="KW-1185">Reference proteome</keyword>
<dbReference type="VEuPathDB" id="FungiDB:F4678DRAFT_145623"/>
<keyword evidence="2 5" id="KW-0812">Transmembrane</keyword>
<evidence type="ECO:0000313" key="6">
    <source>
        <dbReference type="EMBL" id="KAJ3566800.1"/>
    </source>
</evidence>